<dbReference type="AlphaFoldDB" id="A0AA36H7J7"/>
<feature type="region of interest" description="Disordered" evidence="1">
    <location>
        <begin position="313"/>
        <end position="344"/>
    </location>
</feature>
<proteinExistence type="predicted"/>
<accession>A0AA36H7J7</accession>
<evidence type="ECO:0000256" key="1">
    <source>
        <dbReference type="SAM" id="MobiDB-lite"/>
    </source>
</evidence>
<dbReference type="PANTHER" id="PTHR32019:SF2">
    <property type="entry name" value="R3H DOMAIN-CONTAINING PROTEIN 4"/>
    <property type="match status" value="1"/>
</dbReference>
<gene>
    <name evidence="3" type="ORF">CYNAS_LOCUS17140</name>
</gene>
<comment type="caution">
    <text evidence="3">The sequence shown here is derived from an EMBL/GenBank/DDBJ whole genome shotgun (WGS) entry which is preliminary data.</text>
</comment>
<reference evidence="3" key="1">
    <citation type="submission" date="2023-07" db="EMBL/GenBank/DDBJ databases">
        <authorList>
            <consortium name="CYATHOMIX"/>
        </authorList>
    </citation>
    <scope>NUCLEOTIDE SEQUENCE</scope>
    <source>
        <strain evidence="3">N/A</strain>
    </source>
</reference>
<organism evidence="3 4">
    <name type="scientific">Cylicocyclus nassatus</name>
    <name type="common">Nematode worm</name>
    <dbReference type="NCBI Taxonomy" id="53992"/>
    <lineage>
        <taxon>Eukaryota</taxon>
        <taxon>Metazoa</taxon>
        <taxon>Ecdysozoa</taxon>
        <taxon>Nematoda</taxon>
        <taxon>Chromadorea</taxon>
        <taxon>Rhabditida</taxon>
        <taxon>Rhabditina</taxon>
        <taxon>Rhabditomorpha</taxon>
        <taxon>Strongyloidea</taxon>
        <taxon>Strongylidae</taxon>
        <taxon>Cylicocyclus</taxon>
    </lineage>
</organism>
<dbReference type="InterPro" id="IPR025952">
    <property type="entry name" value="R3H-assoc_dom"/>
</dbReference>
<evidence type="ECO:0000313" key="3">
    <source>
        <dbReference type="EMBL" id="CAJ0605157.1"/>
    </source>
</evidence>
<dbReference type="InterPro" id="IPR039629">
    <property type="entry name" value="R3HDM4"/>
</dbReference>
<evidence type="ECO:0000313" key="4">
    <source>
        <dbReference type="Proteomes" id="UP001176961"/>
    </source>
</evidence>
<sequence>MGVTRRFDALRPIKVEDDDPDAVIGRFNYADFDFSESGDEAPENIHECRISEDTPASRTRRNKERRAEKKMRRFLDIENSGVKINSSMGARRQRRLENFRILMNFADKEDICTDFSDLVPHTVTAFERLFLDDKSMQAWNEFIERDEDEQRHILEEVDTNRGDGRTWFVVGGKPGPSSKTLKSSEIDGRKHHPAYYGKACFERMDSRSKRLLSEKRLPWGFIDNLEGELLSFFCSTSPNSSGKDDNVYVGMFENSLERALAHAVAQFLMLKSKSISVKGGERITEFRNPRAFYIPPHVRLIPYLSSTRSEPIELPQQSWTDEKNVKEKSADSSYSELDSEDLSS</sequence>
<dbReference type="EMBL" id="CATQJL010000316">
    <property type="protein sequence ID" value="CAJ0605157.1"/>
    <property type="molecule type" value="Genomic_DNA"/>
</dbReference>
<keyword evidence="4" id="KW-1185">Reference proteome</keyword>
<dbReference type="InterPro" id="IPR036867">
    <property type="entry name" value="R3H_dom_sf"/>
</dbReference>
<feature type="compositionally biased region" description="Basic and acidic residues" evidence="1">
    <location>
        <begin position="320"/>
        <end position="330"/>
    </location>
</feature>
<feature type="domain" description="R3H-associated N-terminal" evidence="2">
    <location>
        <begin position="84"/>
        <end position="209"/>
    </location>
</feature>
<dbReference type="SUPFAM" id="SSF82708">
    <property type="entry name" value="R3H domain"/>
    <property type="match status" value="1"/>
</dbReference>
<dbReference type="GO" id="GO:0003676">
    <property type="term" value="F:nucleic acid binding"/>
    <property type="evidence" value="ECO:0007669"/>
    <property type="project" value="InterPro"/>
</dbReference>
<name>A0AA36H7J7_CYLNA</name>
<evidence type="ECO:0000259" key="2">
    <source>
        <dbReference type="Pfam" id="PF13902"/>
    </source>
</evidence>
<dbReference type="PANTHER" id="PTHR32019">
    <property type="entry name" value="R3H DOMAIN-CONTAINING PROTEIN 4"/>
    <property type="match status" value="1"/>
</dbReference>
<dbReference type="Proteomes" id="UP001176961">
    <property type="component" value="Unassembled WGS sequence"/>
</dbReference>
<dbReference type="Pfam" id="PF13902">
    <property type="entry name" value="R3H-assoc"/>
    <property type="match status" value="1"/>
</dbReference>
<protein>
    <recommendedName>
        <fullName evidence="2">R3H-associated N-terminal domain-containing protein</fullName>
    </recommendedName>
</protein>